<dbReference type="GO" id="GO:0009245">
    <property type="term" value="P:lipid A biosynthetic process"/>
    <property type="evidence" value="ECO:0007669"/>
    <property type="project" value="UniProtKB-UniRule"/>
</dbReference>
<evidence type="ECO:0000256" key="12">
    <source>
        <dbReference type="ARBA" id="ARBA00029757"/>
    </source>
</evidence>
<keyword evidence="15" id="KW-1185">Reference proteome</keyword>
<dbReference type="GO" id="GO:0009029">
    <property type="term" value="F:lipid-A 4'-kinase activity"/>
    <property type="evidence" value="ECO:0007669"/>
    <property type="project" value="UniProtKB-UniRule"/>
</dbReference>
<evidence type="ECO:0000256" key="7">
    <source>
        <dbReference type="ARBA" id="ARBA00022679"/>
    </source>
</evidence>
<accession>A0A318NBY4</accession>
<gene>
    <name evidence="13 14" type="primary">lpxK</name>
    <name evidence="14" type="ORF">DK869_06700</name>
</gene>
<dbReference type="SUPFAM" id="SSF52540">
    <property type="entry name" value="P-loop containing nucleoside triphosphate hydrolases"/>
    <property type="match status" value="1"/>
</dbReference>
<keyword evidence="7 13" id="KW-0808">Transferase</keyword>
<evidence type="ECO:0000256" key="9">
    <source>
        <dbReference type="ARBA" id="ARBA00022777"/>
    </source>
</evidence>
<dbReference type="PANTHER" id="PTHR42724">
    <property type="entry name" value="TETRAACYLDISACCHARIDE 4'-KINASE"/>
    <property type="match status" value="1"/>
</dbReference>
<dbReference type="GO" id="GO:0005524">
    <property type="term" value="F:ATP binding"/>
    <property type="evidence" value="ECO:0007669"/>
    <property type="project" value="UniProtKB-UniRule"/>
</dbReference>
<comment type="function">
    <text evidence="1 13">Transfers the gamma-phosphate of ATP to the 4'-position of a tetraacyldisaccharide 1-phosphate intermediate (termed DS-1-P) to form tetraacyldisaccharide 1,4'-bis-phosphate (lipid IVA).</text>
</comment>
<evidence type="ECO:0000256" key="8">
    <source>
        <dbReference type="ARBA" id="ARBA00022741"/>
    </source>
</evidence>
<evidence type="ECO:0000256" key="3">
    <source>
        <dbReference type="ARBA" id="ARBA00012071"/>
    </source>
</evidence>
<sequence length="326" mass="36497">MKAPFFWQQYPPTPTAKILTPFSFITSLITRYQINKPGWHAPIPVLCCGNLTIGGTGKTTVALEMGHYCQQQSIPFAFLTRGYKRKSRIAEPFMVDLNQHNAKDVGDEALLLARLAPTWIGGNRAASAKAAIKKSPVKLLIMDDGLQNPTLYKDLSILVVDGVTGFGNQRLLPAGPLRQPVIQGLKTVKTCIFIGKDKTGLLPTISSHVPVFRANLTMNPAIRQFSNQSVIAFAGIGRPEKFFQTLKDNQLILSKTISFPDHHHYTNKDLNKLLSLHRHYQLPLVTTPKDYVRLPDQFRPLATPLEVCLTWHDPASLQKIFHMIHF</sequence>
<evidence type="ECO:0000256" key="10">
    <source>
        <dbReference type="ARBA" id="ARBA00022840"/>
    </source>
</evidence>
<dbReference type="PANTHER" id="PTHR42724:SF1">
    <property type="entry name" value="TETRAACYLDISACCHARIDE 4'-KINASE, MITOCHONDRIAL-RELATED"/>
    <property type="match status" value="1"/>
</dbReference>
<dbReference type="RefSeq" id="WP_110439235.1">
    <property type="nucleotide sequence ID" value="NZ_CP046393.1"/>
</dbReference>
<keyword evidence="11 13" id="KW-0443">Lipid metabolism</keyword>
<dbReference type="UniPathway" id="UPA00359">
    <property type="reaction ID" value="UER00482"/>
</dbReference>
<dbReference type="InterPro" id="IPR027417">
    <property type="entry name" value="P-loop_NTPase"/>
</dbReference>
<keyword evidence="10 13" id="KW-0067">ATP-binding</keyword>
<comment type="pathway">
    <text evidence="2 13">Glycolipid biosynthesis; lipid IV(A) biosynthesis; lipid IV(A) from (3R)-3-hydroxytetradecanoyl-[acyl-carrier-protein] and UDP-N-acetyl-alpha-D-glucosamine: step 6/6.</text>
</comment>
<dbReference type="OrthoDB" id="9766423at2"/>
<evidence type="ECO:0000256" key="11">
    <source>
        <dbReference type="ARBA" id="ARBA00023098"/>
    </source>
</evidence>
<evidence type="ECO:0000256" key="13">
    <source>
        <dbReference type="HAMAP-Rule" id="MF_00409"/>
    </source>
</evidence>
<comment type="catalytic activity">
    <reaction evidence="13">
        <text>a lipid A disaccharide + ATP = a lipid IVA + ADP + H(+)</text>
        <dbReference type="Rhea" id="RHEA:67840"/>
        <dbReference type="ChEBI" id="CHEBI:15378"/>
        <dbReference type="ChEBI" id="CHEBI:30616"/>
        <dbReference type="ChEBI" id="CHEBI:176343"/>
        <dbReference type="ChEBI" id="CHEBI:176425"/>
        <dbReference type="ChEBI" id="CHEBI:456216"/>
        <dbReference type="EC" id="2.7.1.130"/>
    </reaction>
</comment>
<evidence type="ECO:0000256" key="2">
    <source>
        <dbReference type="ARBA" id="ARBA00004870"/>
    </source>
</evidence>
<protein>
    <recommendedName>
        <fullName evidence="4 13">Tetraacyldisaccharide 4'-kinase</fullName>
        <ecNumber evidence="3 13">2.7.1.130</ecNumber>
    </recommendedName>
    <alternativeName>
        <fullName evidence="12 13">Lipid A 4'-kinase</fullName>
    </alternativeName>
</protein>
<dbReference type="InterPro" id="IPR003758">
    <property type="entry name" value="LpxK"/>
</dbReference>
<keyword evidence="5 13" id="KW-0444">Lipid biosynthesis</keyword>
<evidence type="ECO:0000256" key="5">
    <source>
        <dbReference type="ARBA" id="ARBA00022516"/>
    </source>
</evidence>
<dbReference type="NCBIfam" id="TIGR00682">
    <property type="entry name" value="lpxK"/>
    <property type="match status" value="1"/>
</dbReference>
<reference evidence="14 15" key="1">
    <citation type="submission" date="2018-05" db="EMBL/GenBank/DDBJ databases">
        <title>Reference genomes for bee gut microbiota database.</title>
        <authorList>
            <person name="Ellegaard K.M."/>
        </authorList>
    </citation>
    <scope>NUCLEOTIDE SEQUENCE [LARGE SCALE GENOMIC DNA]</scope>
    <source>
        <strain evidence="14 15">ESL0284</strain>
    </source>
</reference>
<feature type="binding site" evidence="13">
    <location>
        <begin position="52"/>
        <end position="59"/>
    </location>
    <ligand>
        <name>ATP</name>
        <dbReference type="ChEBI" id="CHEBI:30616"/>
    </ligand>
</feature>
<dbReference type="EMBL" id="QGLT01000003">
    <property type="protein sequence ID" value="PXZ00312.1"/>
    <property type="molecule type" value="Genomic_DNA"/>
</dbReference>
<keyword evidence="8 13" id="KW-0547">Nucleotide-binding</keyword>
<comment type="caution">
    <text evidence="14">The sequence shown here is derived from an EMBL/GenBank/DDBJ whole genome shotgun (WGS) entry which is preliminary data.</text>
</comment>
<dbReference type="Pfam" id="PF02606">
    <property type="entry name" value="LpxK"/>
    <property type="match status" value="1"/>
</dbReference>
<dbReference type="HAMAP" id="MF_00409">
    <property type="entry name" value="LpxK"/>
    <property type="match status" value="1"/>
</dbReference>
<evidence type="ECO:0000313" key="14">
    <source>
        <dbReference type="EMBL" id="PXZ00312.1"/>
    </source>
</evidence>
<evidence type="ECO:0000256" key="1">
    <source>
        <dbReference type="ARBA" id="ARBA00002274"/>
    </source>
</evidence>
<comment type="similarity">
    <text evidence="13">Belongs to the LpxK family.</text>
</comment>
<dbReference type="Proteomes" id="UP000247565">
    <property type="component" value="Unassembled WGS sequence"/>
</dbReference>
<dbReference type="EC" id="2.7.1.130" evidence="3 13"/>
<keyword evidence="6 13" id="KW-0441">Lipid A biosynthesis</keyword>
<organism evidence="14 15">
    <name type="scientific">Commensalibacter melissae</name>
    <dbReference type="NCBI Taxonomy" id="2070537"/>
    <lineage>
        <taxon>Bacteria</taxon>
        <taxon>Pseudomonadati</taxon>
        <taxon>Pseudomonadota</taxon>
        <taxon>Alphaproteobacteria</taxon>
        <taxon>Acetobacterales</taxon>
        <taxon>Acetobacteraceae</taxon>
    </lineage>
</organism>
<dbReference type="AlphaFoldDB" id="A0A318NBY4"/>
<evidence type="ECO:0000256" key="4">
    <source>
        <dbReference type="ARBA" id="ARBA00016436"/>
    </source>
</evidence>
<name>A0A318NBY4_9PROT</name>
<keyword evidence="9 13" id="KW-0418">Kinase</keyword>
<dbReference type="GO" id="GO:0005886">
    <property type="term" value="C:plasma membrane"/>
    <property type="evidence" value="ECO:0007669"/>
    <property type="project" value="TreeGrafter"/>
</dbReference>
<proteinExistence type="inferred from homology"/>
<evidence type="ECO:0000313" key="15">
    <source>
        <dbReference type="Proteomes" id="UP000247565"/>
    </source>
</evidence>
<evidence type="ECO:0000256" key="6">
    <source>
        <dbReference type="ARBA" id="ARBA00022556"/>
    </source>
</evidence>
<dbReference type="GO" id="GO:0009244">
    <property type="term" value="P:lipopolysaccharide core region biosynthetic process"/>
    <property type="evidence" value="ECO:0007669"/>
    <property type="project" value="TreeGrafter"/>
</dbReference>